<reference evidence="1 2" key="1">
    <citation type="submission" date="2015-02" db="EMBL/GenBank/DDBJ databases">
        <title>Genome Sequence of Jannaschia aquimarina DSM28248, a member of the Roseobacter clade.</title>
        <authorList>
            <person name="Voget S."/>
            <person name="Daniel R."/>
        </authorList>
    </citation>
    <scope>NUCLEOTIDE SEQUENCE [LARGE SCALE GENOMIC DNA]</scope>
    <source>
        <strain evidence="1 2">GSW-M26</strain>
    </source>
</reference>
<keyword evidence="2" id="KW-1185">Reference proteome</keyword>
<dbReference type="Proteomes" id="UP000032232">
    <property type="component" value="Unassembled WGS sequence"/>
</dbReference>
<accession>A0A0D1EKM1</accession>
<sequence length="159" mass="17497">MDDAREIFQEHLDRVSQAVWDRDYDAVAAAISYPHRIGMPEGPGYIAPDAEAMKGHAKAFRESLSSMGATAYHRICRDAAFMANDRIEGRHVTYILSGGTYLVDPYPASMTLILKNGVWLSSEVAIGVRYSVLLYGSVLDRGDDSLPREDDKPSPGESS</sequence>
<dbReference type="RefSeq" id="WP_043916949.1">
    <property type="nucleotide sequence ID" value="NZ_FZPF01000010.1"/>
</dbReference>
<name>A0A0D1EKM1_9RHOB</name>
<organism evidence="1 2">
    <name type="scientific">Jannaschia aquimarina</name>
    <dbReference type="NCBI Taxonomy" id="935700"/>
    <lineage>
        <taxon>Bacteria</taxon>
        <taxon>Pseudomonadati</taxon>
        <taxon>Pseudomonadota</taxon>
        <taxon>Alphaproteobacteria</taxon>
        <taxon>Rhodobacterales</taxon>
        <taxon>Roseobacteraceae</taxon>
        <taxon>Jannaschia</taxon>
    </lineage>
</organism>
<evidence type="ECO:0000313" key="1">
    <source>
        <dbReference type="EMBL" id="KIT18144.1"/>
    </source>
</evidence>
<evidence type="ECO:0000313" key="2">
    <source>
        <dbReference type="Proteomes" id="UP000032232"/>
    </source>
</evidence>
<comment type="caution">
    <text evidence="1">The sequence shown here is derived from an EMBL/GenBank/DDBJ whole genome shotgun (WGS) entry which is preliminary data.</text>
</comment>
<dbReference type="STRING" id="935700.jaqu_00780"/>
<protein>
    <recommendedName>
        <fullName evidence="3">SnoaL-like domain-containing protein</fullName>
    </recommendedName>
</protein>
<dbReference type="AlphaFoldDB" id="A0A0D1EKM1"/>
<proteinExistence type="predicted"/>
<dbReference type="OrthoDB" id="7717972at2"/>
<gene>
    <name evidence="1" type="ORF">jaqu_00780</name>
</gene>
<dbReference type="PATRIC" id="fig|935700.4.peg.82"/>
<evidence type="ECO:0008006" key="3">
    <source>
        <dbReference type="Google" id="ProtNLM"/>
    </source>
</evidence>
<dbReference type="EMBL" id="JYFE01000003">
    <property type="protein sequence ID" value="KIT18144.1"/>
    <property type="molecule type" value="Genomic_DNA"/>
</dbReference>